<protein>
    <submittedName>
        <fullName evidence="1">Uncharacterized protein</fullName>
    </submittedName>
</protein>
<evidence type="ECO:0000313" key="2">
    <source>
        <dbReference type="Proteomes" id="UP000887013"/>
    </source>
</evidence>
<gene>
    <name evidence="1" type="ORF">NPIL_174681</name>
</gene>
<comment type="caution">
    <text evidence="1">The sequence shown here is derived from an EMBL/GenBank/DDBJ whole genome shotgun (WGS) entry which is preliminary data.</text>
</comment>
<proteinExistence type="predicted"/>
<accession>A0A8X6NC13</accession>
<name>A0A8X6NC13_NEPPI</name>
<organism evidence="1 2">
    <name type="scientific">Nephila pilipes</name>
    <name type="common">Giant wood spider</name>
    <name type="synonym">Nephila maculata</name>
    <dbReference type="NCBI Taxonomy" id="299642"/>
    <lineage>
        <taxon>Eukaryota</taxon>
        <taxon>Metazoa</taxon>
        <taxon>Ecdysozoa</taxon>
        <taxon>Arthropoda</taxon>
        <taxon>Chelicerata</taxon>
        <taxon>Arachnida</taxon>
        <taxon>Araneae</taxon>
        <taxon>Araneomorphae</taxon>
        <taxon>Entelegynae</taxon>
        <taxon>Araneoidea</taxon>
        <taxon>Nephilidae</taxon>
        <taxon>Nephila</taxon>
    </lineage>
</organism>
<evidence type="ECO:0000313" key="1">
    <source>
        <dbReference type="EMBL" id="GFT05421.1"/>
    </source>
</evidence>
<keyword evidence="2" id="KW-1185">Reference proteome</keyword>
<dbReference type="OrthoDB" id="6431034at2759"/>
<sequence>MRQGGKIRPAFSPGRSQTTSLSVLDTTFWRRANDDLDPKLAPGCQKLSAFTHYQLHRALSSVYQSASGYQVLGSFDQILGYLMTPGVQQNRFLVANGRDNAAAESGKRGSLKTCLRLYVVSVETCHICQVTSEG</sequence>
<dbReference type="Proteomes" id="UP000887013">
    <property type="component" value="Unassembled WGS sequence"/>
</dbReference>
<reference evidence="1" key="1">
    <citation type="submission" date="2020-08" db="EMBL/GenBank/DDBJ databases">
        <title>Multicomponent nature underlies the extraordinary mechanical properties of spider dragline silk.</title>
        <authorList>
            <person name="Kono N."/>
            <person name="Nakamura H."/>
            <person name="Mori M."/>
            <person name="Yoshida Y."/>
            <person name="Ohtoshi R."/>
            <person name="Malay A.D."/>
            <person name="Moran D.A.P."/>
            <person name="Tomita M."/>
            <person name="Numata K."/>
            <person name="Arakawa K."/>
        </authorList>
    </citation>
    <scope>NUCLEOTIDE SEQUENCE</scope>
</reference>
<dbReference type="EMBL" id="BMAW01102682">
    <property type="protein sequence ID" value="GFT05421.1"/>
    <property type="molecule type" value="Genomic_DNA"/>
</dbReference>
<dbReference type="AlphaFoldDB" id="A0A8X6NC13"/>